<protein>
    <submittedName>
        <fullName evidence="3">Uncharacterized protein</fullName>
    </submittedName>
</protein>
<dbReference type="AlphaFoldDB" id="A0A4Q8LHH0"/>
<dbReference type="RefSeq" id="WP_130550069.1">
    <property type="nucleotide sequence ID" value="NZ_SHMC01000001.1"/>
</dbReference>
<feature type="signal peptide" evidence="2">
    <location>
        <begin position="1"/>
        <end position="22"/>
    </location>
</feature>
<reference evidence="3 4" key="1">
    <citation type="submission" date="2019-02" db="EMBL/GenBank/DDBJ databases">
        <title>WGS of Pseudoxanthomonas species novum from clinical isolates.</title>
        <authorList>
            <person name="Bernier A.-M."/>
            <person name="Bernard K."/>
            <person name="Vachon A."/>
        </authorList>
    </citation>
    <scope>NUCLEOTIDE SEQUENCE [LARGE SCALE GENOMIC DNA]</scope>
    <source>
        <strain evidence="3 4">NML171200</strain>
    </source>
</reference>
<feature type="chain" id="PRO_5020902053" evidence="2">
    <location>
        <begin position="23"/>
        <end position="231"/>
    </location>
</feature>
<dbReference type="EMBL" id="SHMC01000001">
    <property type="protein sequence ID" value="TAA28538.1"/>
    <property type="molecule type" value="Genomic_DNA"/>
</dbReference>
<gene>
    <name evidence="3" type="ORF">EA660_02830</name>
</gene>
<comment type="caution">
    <text evidence="3">The sequence shown here is derived from an EMBL/GenBank/DDBJ whole genome shotgun (WGS) entry which is preliminary data.</text>
</comment>
<feature type="region of interest" description="Disordered" evidence="1">
    <location>
        <begin position="193"/>
        <end position="214"/>
    </location>
</feature>
<feature type="compositionally biased region" description="Polar residues" evidence="1">
    <location>
        <begin position="193"/>
        <end position="207"/>
    </location>
</feature>
<name>A0A4Q8LHH0_9GAMM</name>
<proteinExistence type="predicted"/>
<dbReference type="OrthoDB" id="6006928at2"/>
<accession>A0A4Q8LHH0</accession>
<evidence type="ECO:0000313" key="3">
    <source>
        <dbReference type="EMBL" id="TAA28538.1"/>
    </source>
</evidence>
<organism evidence="3 4">
    <name type="scientific">Pseudoxanthomonas winnipegensis</name>
    <dbReference type="NCBI Taxonomy" id="2480810"/>
    <lineage>
        <taxon>Bacteria</taxon>
        <taxon>Pseudomonadati</taxon>
        <taxon>Pseudomonadota</taxon>
        <taxon>Gammaproteobacteria</taxon>
        <taxon>Lysobacterales</taxon>
        <taxon>Lysobacteraceae</taxon>
        <taxon>Pseudoxanthomonas</taxon>
    </lineage>
</organism>
<dbReference type="Proteomes" id="UP000292627">
    <property type="component" value="Unassembled WGS sequence"/>
</dbReference>
<keyword evidence="2" id="KW-0732">Signal</keyword>
<evidence type="ECO:0000256" key="1">
    <source>
        <dbReference type="SAM" id="MobiDB-lite"/>
    </source>
</evidence>
<evidence type="ECO:0000313" key="4">
    <source>
        <dbReference type="Proteomes" id="UP000292627"/>
    </source>
</evidence>
<sequence length="231" mass="25259">MKMNSLLLALVISSSAPLTAWSADLGQPMTWRSSHAAKLNETPDLADVAEKLIVQYDPDGDTVRPTVSEAKFIDLDGGGNLELVSLVDYSGRAFFNNLAVITTRAGSPVVTIYRSNGTNMHGLDQRLISEPGSPKKLLVVDRFIDQYEGALPSPKEQRLLELDSGNLQDVSKQHRDYYVKRLAMLEEKAGISASANAKSVSTASSASPIERDDQFVLRQELERARLQSPGE</sequence>
<evidence type="ECO:0000256" key="2">
    <source>
        <dbReference type="SAM" id="SignalP"/>
    </source>
</evidence>